<evidence type="ECO:0000259" key="10">
    <source>
        <dbReference type="Pfam" id="PF00082"/>
    </source>
</evidence>
<dbReference type="PANTHER" id="PTHR43399">
    <property type="entry name" value="SUBTILISIN-RELATED"/>
    <property type="match status" value="1"/>
</dbReference>
<comment type="similarity">
    <text evidence="2 7 8">Belongs to the peptidase S8 family.</text>
</comment>
<keyword evidence="12" id="KW-1185">Reference proteome</keyword>
<comment type="subcellular location">
    <subcellularLocation>
        <location evidence="1">Secreted</location>
    </subcellularLocation>
</comment>
<evidence type="ECO:0000256" key="2">
    <source>
        <dbReference type="ARBA" id="ARBA00011073"/>
    </source>
</evidence>
<evidence type="ECO:0000256" key="1">
    <source>
        <dbReference type="ARBA" id="ARBA00004613"/>
    </source>
</evidence>
<feature type="active site" description="Charge relay system" evidence="7">
    <location>
        <position position="379"/>
    </location>
</feature>
<dbReference type="InterPro" id="IPR051048">
    <property type="entry name" value="Peptidase_S8/S53_subtilisin"/>
</dbReference>
<dbReference type="RefSeq" id="WP_168908092.1">
    <property type="nucleotide sequence ID" value="NZ_CP051428.1"/>
</dbReference>
<feature type="active site" description="Charge relay system" evidence="7">
    <location>
        <position position="533"/>
    </location>
</feature>
<dbReference type="GO" id="GO:0004252">
    <property type="term" value="F:serine-type endopeptidase activity"/>
    <property type="evidence" value="ECO:0007669"/>
    <property type="project" value="UniProtKB-UniRule"/>
</dbReference>
<dbReference type="PROSITE" id="PS00138">
    <property type="entry name" value="SUBTILASE_SER"/>
    <property type="match status" value="1"/>
</dbReference>
<feature type="compositionally biased region" description="Low complexity" evidence="9">
    <location>
        <begin position="617"/>
        <end position="635"/>
    </location>
</feature>
<dbReference type="EMBL" id="CP051428">
    <property type="protein sequence ID" value="QJC52536.1"/>
    <property type="molecule type" value="Genomic_DNA"/>
</dbReference>
<keyword evidence="6 7" id="KW-0720">Serine protease</keyword>
<organism evidence="11 12">
    <name type="scientific">Paenibacillus albicereus</name>
    <dbReference type="NCBI Taxonomy" id="2726185"/>
    <lineage>
        <taxon>Bacteria</taxon>
        <taxon>Bacillati</taxon>
        <taxon>Bacillota</taxon>
        <taxon>Bacilli</taxon>
        <taxon>Bacillales</taxon>
        <taxon>Paenibacillaceae</taxon>
        <taxon>Paenibacillus</taxon>
    </lineage>
</organism>
<keyword evidence="5 7" id="KW-0378">Hydrolase</keyword>
<dbReference type="Proteomes" id="UP000502136">
    <property type="component" value="Chromosome"/>
</dbReference>
<dbReference type="SUPFAM" id="SSF52743">
    <property type="entry name" value="Subtilisin-like"/>
    <property type="match status" value="1"/>
</dbReference>
<sequence length="654" mass="70807">MRKKWIGAFTALALLTLLIPISPWLIPGARPQEQKARTRALSAEQESRLKEADIRHDMEATAMLCASECAKDIGKLFALTGEPAARRAAKMTDLIRHHPQMAHLSWTVPGGVEAEAGSIPSDAEAFVAAHAKKAAEAIAQGTRYQSQTLTAAGKRYLMLAVPAPEGKEGVVGLIRQDIIGDVQRHQTRNLRQVPYPAEGQYRIESVRAGTKREFTVRTGQDNGGASHYHVQEVVVRFRTEPTPQQLEQIRRDIGASAENRMRGVYVFRSRSMEAMKMMGYFRKKWNPLYVEPHYLYLTNEEPADVRPIVPNDRLYSDYQWNLPSIETEIGWNLSKGSEGVKVAVLDTGVQLDHPDLSGKLAEGYNVVTSGQQPDDDVGHGTHVAGIIAAAVNNGEGVAGLTWYNKIMPVKVLDATGAGSTYSVAQGLIWAADHGAKVINMSLGNYAQAEFLHDAIKYAYDKDIVLVAASGNDNSEQPGYPAAYPEVFAVGSTDSRGQKSSFSNYGDYIDAAAPGDSIASTYPGSQYAALSGTSMASPHVAALAALIRSRNPQLTNVEVYDLMRSTARDLGAKGKDPYFGYGQIDIDKALRAAGEGASGGRTETIPASDGRQPAGIVSEPGEAPASESAASRMPESLGERIRKQLEELLGRLQSR</sequence>
<dbReference type="PROSITE" id="PS00136">
    <property type="entry name" value="SUBTILASE_ASP"/>
    <property type="match status" value="1"/>
</dbReference>
<dbReference type="InterPro" id="IPR034084">
    <property type="entry name" value="Thermitase-like_dom"/>
</dbReference>
<dbReference type="CDD" id="cd07484">
    <property type="entry name" value="Peptidases_S8_Thermitase_like"/>
    <property type="match status" value="1"/>
</dbReference>
<evidence type="ECO:0000256" key="3">
    <source>
        <dbReference type="ARBA" id="ARBA00022525"/>
    </source>
</evidence>
<dbReference type="PROSITE" id="PS00137">
    <property type="entry name" value="SUBTILASE_HIS"/>
    <property type="match status" value="1"/>
</dbReference>
<dbReference type="Pfam" id="PF00082">
    <property type="entry name" value="Peptidase_S8"/>
    <property type="match status" value="1"/>
</dbReference>
<dbReference type="AlphaFoldDB" id="A0A6H2GZD3"/>
<accession>A0A6H2GZD3</accession>
<reference evidence="11 12" key="1">
    <citation type="submission" date="2020-04" db="EMBL/GenBank/DDBJ databases">
        <title>Novel Paenibacillus strain UniB2 isolated from commercial digestive syrup.</title>
        <authorList>
            <person name="Thorat V."/>
            <person name="Kirdat K."/>
            <person name="Tiwarekar B."/>
            <person name="Yadav A."/>
        </authorList>
    </citation>
    <scope>NUCLEOTIDE SEQUENCE [LARGE SCALE GENOMIC DNA]</scope>
    <source>
        <strain evidence="11 12">UniB2</strain>
    </source>
</reference>
<dbReference type="GO" id="GO:0006508">
    <property type="term" value="P:proteolysis"/>
    <property type="evidence" value="ECO:0007669"/>
    <property type="project" value="UniProtKB-KW"/>
</dbReference>
<dbReference type="InterPro" id="IPR000209">
    <property type="entry name" value="Peptidase_S8/S53_dom"/>
</dbReference>
<evidence type="ECO:0000256" key="6">
    <source>
        <dbReference type="ARBA" id="ARBA00022825"/>
    </source>
</evidence>
<proteinExistence type="inferred from homology"/>
<dbReference type="PRINTS" id="PR00723">
    <property type="entry name" value="SUBTILISIN"/>
</dbReference>
<evidence type="ECO:0000313" key="12">
    <source>
        <dbReference type="Proteomes" id="UP000502136"/>
    </source>
</evidence>
<dbReference type="InterPro" id="IPR022398">
    <property type="entry name" value="Peptidase_S8_His-AS"/>
</dbReference>
<feature type="domain" description="Peptidase S8/S53" evidence="10">
    <location>
        <begin position="338"/>
        <end position="581"/>
    </location>
</feature>
<dbReference type="GO" id="GO:0005576">
    <property type="term" value="C:extracellular region"/>
    <property type="evidence" value="ECO:0007669"/>
    <property type="project" value="UniProtKB-SubCell"/>
</dbReference>
<dbReference type="PROSITE" id="PS51892">
    <property type="entry name" value="SUBTILASE"/>
    <property type="match status" value="1"/>
</dbReference>
<dbReference type="InterPro" id="IPR015500">
    <property type="entry name" value="Peptidase_S8_subtilisin-rel"/>
</dbReference>
<gene>
    <name evidence="11" type="ORF">HGI30_13825</name>
</gene>
<dbReference type="InterPro" id="IPR023828">
    <property type="entry name" value="Peptidase_S8_Ser-AS"/>
</dbReference>
<name>A0A6H2GZD3_9BACL</name>
<evidence type="ECO:0000256" key="7">
    <source>
        <dbReference type="PROSITE-ProRule" id="PRU01240"/>
    </source>
</evidence>
<keyword evidence="3" id="KW-0964">Secreted</keyword>
<dbReference type="PANTHER" id="PTHR43399:SF4">
    <property type="entry name" value="CELL WALL-ASSOCIATED PROTEASE"/>
    <property type="match status" value="1"/>
</dbReference>
<protein>
    <submittedName>
        <fullName evidence="11">Peptidase S8</fullName>
    </submittedName>
</protein>
<evidence type="ECO:0000256" key="5">
    <source>
        <dbReference type="ARBA" id="ARBA00022801"/>
    </source>
</evidence>
<feature type="region of interest" description="Disordered" evidence="9">
    <location>
        <begin position="594"/>
        <end position="637"/>
    </location>
</feature>
<dbReference type="InterPro" id="IPR036852">
    <property type="entry name" value="Peptidase_S8/S53_dom_sf"/>
</dbReference>
<feature type="active site" description="Charge relay system" evidence="7">
    <location>
        <position position="346"/>
    </location>
</feature>
<dbReference type="InterPro" id="IPR023827">
    <property type="entry name" value="Peptidase_S8_Asp-AS"/>
</dbReference>
<evidence type="ECO:0000256" key="4">
    <source>
        <dbReference type="ARBA" id="ARBA00022670"/>
    </source>
</evidence>
<evidence type="ECO:0000313" key="11">
    <source>
        <dbReference type="EMBL" id="QJC52536.1"/>
    </source>
</evidence>
<keyword evidence="4 7" id="KW-0645">Protease</keyword>
<dbReference type="KEGG" id="palr:HGI30_13825"/>
<evidence type="ECO:0000256" key="8">
    <source>
        <dbReference type="RuleBase" id="RU003355"/>
    </source>
</evidence>
<evidence type="ECO:0000256" key="9">
    <source>
        <dbReference type="SAM" id="MobiDB-lite"/>
    </source>
</evidence>
<dbReference type="Gene3D" id="3.40.50.200">
    <property type="entry name" value="Peptidase S8/S53 domain"/>
    <property type="match status" value="1"/>
</dbReference>